<reference evidence="1 2" key="1">
    <citation type="submission" date="2016-12" db="EMBL/GenBank/DDBJ databases">
        <authorList>
            <person name="Song W.-J."/>
            <person name="Kurnit D.M."/>
        </authorList>
    </citation>
    <scope>NUCLEOTIDE SEQUENCE [LARGE SCALE GENOMIC DNA]</scope>
    <source>
        <strain evidence="1 2">CGB1038-1_S1</strain>
    </source>
</reference>
<dbReference type="EMBL" id="MSTR01000021">
    <property type="protein sequence ID" value="ONN40476.1"/>
    <property type="molecule type" value="Genomic_DNA"/>
</dbReference>
<comment type="caution">
    <text evidence="1">The sequence shown here is derived from an EMBL/GenBank/DDBJ whole genome shotgun (WGS) entry which is preliminary data.</text>
</comment>
<dbReference type="Proteomes" id="UP000189299">
    <property type="component" value="Unassembled WGS sequence"/>
</dbReference>
<evidence type="ECO:0000313" key="2">
    <source>
        <dbReference type="Proteomes" id="UP000189299"/>
    </source>
</evidence>
<dbReference type="AlphaFoldDB" id="A0A1V2UC29"/>
<organism evidence="1 2">
    <name type="scientific">Enterococcus mundtii</name>
    <dbReference type="NCBI Taxonomy" id="53346"/>
    <lineage>
        <taxon>Bacteria</taxon>
        <taxon>Bacillati</taxon>
        <taxon>Bacillota</taxon>
        <taxon>Bacilli</taxon>
        <taxon>Lactobacillales</taxon>
        <taxon>Enterococcaceae</taxon>
        <taxon>Enterococcus</taxon>
    </lineage>
</organism>
<evidence type="ECO:0000313" key="1">
    <source>
        <dbReference type="EMBL" id="ONN40476.1"/>
    </source>
</evidence>
<protein>
    <submittedName>
        <fullName evidence="1">Uncharacterized protein</fullName>
    </submittedName>
</protein>
<dbReference type="OrthoDB" id="9923001at2"/>
<sequence>MLFDSEQGKYLAKSKETELDYYLTSDKQLAYRFLDNEISLAWHTAYKCAWLGLGKFYVYGE</sequence>
<accession>A0A1V2UC29</accession>
<name>A0A1V2UC29_ENTMU</name>
<gene>
    <name evidence="1" type="ORF">BTN92_15135</name>
</gene>
<proteinExistence type="predicted"/>